<comment type="caution">
    <text evidence="3">The sequence shown here is derived from an EMBL/GenBank/DDBJ whole genome shotgun (WGS) entry which is preliminary data.</text>
</comment>
<accession>A0A6C1TUN5</accession>
<dbReference type="Proteomes" id="UP000336646">
    <property type="component" value="Unassembled WGS sequence"/>
</dbReference>
<dbReference type="GO" id="GO:0015888">
    <property type="term" value="P:thiamine transport"/>
    <property type="evidence" value="ECO:0007669"/>
    <property type="project" value="TreeGrafter"/>
</dbReference>
<keyword evidence="1 2" id="KW-0732">Signal</keyword>
<dbReference type="GO" id="GO:0030288">
    <property type="term" value="C:outer membrane-bounded periplasmic space"/>
    <property type="evidence" value="ECO:0007669"/>
    <property type="project" value="TreeGrafter"/>
</dbReference>
<dbReference type="SUPFAM" id="SSF53850">
    <property type="entry name" value="Periplasmic binding protein-like II"/>
    <property type="match status" value="1"/>
</dbReference>
<proteinExistence type="predicted"/>
<protein>
    <submittedName>
        <fullName evidence="3">Extracellular solute-binding protein</fullName>
    </submittedName>
</protein>
<dbReference type="AlphaFoldDB" id="A0A6C1TUN5"/>
<dbReference type="EMBL" id="RXIR01000030">
    <property type="protein sequence ID" value="TVS26420.1"/>
    <property type="molecule type" value="Genomic_DNA"/>
</dbReference>
<dbReference type="Gene3D" id="3.40.190.10">
    <property type="entry name" value="Periplasmic binding protein-like II"/>
    <property type="match status" value="2"/>
</dbReference>
<evidence type="ECO:0000256" key="1">
    <source>
        <dbReference type="ARBA" id="ARBA00022729"/>
    </source>
</evidence>
<feature type="chain" id="PRO_5038400610" evidence="2">
    <location>
        <begin position="26"/>
        <end position="353"/>
    </location>
</feature>
<evidence type="ECO:0000313" key="4">
    <source>
        <dbReference type="Proteomes" id="UP000336646"/>
    </source>
</evidence>
<evidence type="ECO:0000256" key="2">
    <source>
        <dbReference type="SAM" id="SignalP"/>
    </source>
</evidence>
<dbReference type="InterPro" id="IPR006059">
    <property type="entry name" value="SBP"/>
</dbReference>
<sequence length="353" mass="38877">MRNRTALKKTIITLSAISMTAGLVACGDESSSTASGDNNEPLVVYSNSVSDGRGEWLAERASEEGFELEFVDLGGGDIQDRLVAEQANPIADVVFGLNNVFFENIKSQDVLEPYTPEWSDEVEPGIGDDEQYWPIVREPIMLVYKTDAYSASEAPQDWPDLWENERFHGRYETPTGLGGATTQMVLSGILSRYLDESGDLGVSDEGWAAIEAYFENGSPAVQGTDLYARMANGQVDAGQMWLAGKATREEEYGIDTTPAQPEIGVPMATQHIALVKGSENPKAQEFIDWFGSAEIQAEWSNEFFTAPTNKEALPAADQEAVEQTASFEAQDIDWETVAARLPEWIEKIELQYM</sequence>
<organism evidence="3 4">
    <name type="scientific">Corynebacterium sanguinis</name>
    <dbReference type="NCBI Taxonomy" id="2594913"/>
    <lineage>
        <taxon>Bacteria</taxon>
        <taxon>Bacillati</taxon>
        <taxon>Actinomycetota</taxon>
        <taxon>Actinomycetes</taxon>
        <taxon>Mycobacteriales</taxon>
        <taxon>Corynebacteriaceae</taxon>
        <taxon>Corynebacterium</taxon>
    </lineage>
</organism>
<feature type="signal peptide" evidence="2">
    <location>
        <begin position="1"/>
        <end position="25"/>
    </location>
</feature>
<dbReference type="PANTHER" id="PTHR30006:SF2">
    <property type="entry name" value="ABC TRANSPORTER SUBSTRATE-BINDING PROTEIN"/>
    <property type="match status" value="1"/>
</dbReference>
<dbReference type="PANTHER" id="PTHR30006">
    <property type="entry name" value="THIAMINE-BINDING PERIPLASMIC PROTEIN-RELATED"/>
    <property type="match status" value="1"/>
</dbReference>
<dbReference type="GO" id="GO:0030975">
    <property type="term" value="F:thiamine binding"/>
    <property type="evidence" value="ECO:0007669"/>
    <property type="project" value="TreeGrafter"/>
</dbReference>
<dbReference type="OrthoDB" id="366726at2"/>
<dbReference type="Pfam" id="PF13416">
    <property type="entry name" value="SBP_bac_8"/>
    <property type="match status" value="1"/>
</dbReference>
<dbReference type="RefSeq" id="WP_144773756.1">
    <property type="nucleotide sequence ID" value="NZ_RXIR01000030.1"/>
</dbReference>
<reference evidence="3 4" key="1">
    <citation type="submission" date="2018-12" db="EMBL/GenBank/DDBJ databases">
        <title>Corynebacterium sanguinis sp. nov., a clinically-associated and environmental corynebacterium.</title>
        <authorList>
            <person name="Gonzales-Siles L."/>
            <person name="Jaen-Luchoro D."/>
            <person name="Cardew S."/>
            <person name="Inganas E."/>
            <person name="Ohlen M."/>
            <person name="Jensie-Markopolous S."/>
            <person name="Pinyeiro-Iglesias B."/>
            <person name="Molin K."/>
            <person name="Skovbjerg S."/>
            <person name="Svensson-Stadler L."/>
            <person name="Funke G."/>
            <person name="Moore E.R.B."/>
        </authorList>
    </citation>
    <scope>NUCLEOTIDE SEQUENCE [LARGE SCALE GENOMIC DNA]</scope>
    <source>
        <strain evidence="3 4">58734</strain>
    </source>
</reference>
<gene>
    <name evidence="3" type="ORF">EKI59_10600</name>
</gene>
<evidence type="ECO:0000313" key="3">
    <source>
        <dbReference type="EMBL" id="TVS26420.1"/>
    </source>
</evidence>
<dbReference type="GO" id="GO:0030976">
    <property type="term" value="F:thiamine pyrophosphate binding"/>
    <property type="evidence" value="ECO:0007669"/>
    <property type="project" value="TreeGrafter"/>
</dbReference>
<name>A0A6C1TUN5_9CORY</name>
<dbReference type="PROSITE" id="PS51257">
    <property type="entry name" value="PROKAR_LIPOPROTEIN"/>
    <property type="match status" value="1"/>
</dbReference>